<sequence>MLSVFPELFILSFFVPFILRVVLGVFFFLEGWSFFKERKDAFRKELPEKFGTLRTWAPLSVGAVEIGIGLFLIAGFLTQVAALLGLIAAVKFLVFRKAFPTLAPHTRLTYALLSTMLLSLLILGPGAFAIDLPL</sequence>
<keyword evidence="4 5" id="KW-0472">Membrane</keyword>
<evidence type="ECO:0000256" key="1">
    <source>
        <dbReference type="ARBA" id="ARBA00004141"/>
    </source>
</evidence>
<evidence type="ECO:0008006" key="8">
    <source>
        <dbReference type="Google" id="ProtNLM"/>
    </source>
</evidence>
<dbReference type="Proteomes" id="UP000228809">
    <property type="component" value="Unassembled WGS sequence"/>
</dbReference>
<feature type="transmembrane region" description="Helical" evidence="5">
    <location>
        <begin position="56"/>
        <end position="74"/>
    </location>
</feature>
<dbReference type="InterPro" id="IPR032808">
    <property type="entry name" value="DoxX"/>
</dbReference>
<organism evidence="6 7">
    <name type="scientific">Candidatus Kaiserbacteria bacterium CG10_big_fil_rev_8_21_14_0_10_49_17</name>
    <dbReference type="NCBI Taxonomy" id="1974609"/>
    <lineage>
        <taxon>Bacteria</taxon>
        <taxon>Candidatus Kaiseribacteriota</taxon>
    </lineage>
</organism>
<feature type="transmembrane region" description="Helical" evidence="5">
    <location>
        <begin position="12"/>
        <end position="35"/>
    </location>
</feature>
<reference evidence="7" key="1">
    <citation type="submission" date="2017-09" db="EMBL/GenBank/DDBJ databases">
        <title>Depth-based differentiation of microbial function through sediment-hosted aquifers and enrichment of novel symbionts in the deep terrestrial subsurface.</title>
        <authorList>
            <person name="Probst A.J."/>
            <person name="Ladd B."/>
            <person name="Jarett J.K."/>
            <person name="Geller-Mcgrath D.E."/>
            <person name="Sieber C.M.K."/>
            <person name="Emerson J.B."/>
            <person name="Anantharaman K."/>
            <person name="Thomas B.C."/>
            <person name="Malmstrom R."/>
            <person name="Stieglmeier M."/>
            <person name="Klingl A."/>
            <person name="Woyke T."/>
            <person name="Ryan C.M."/>
            <person name="Banfield J.F."/>
        </authorList>
    </citation>
    <scope>NUCLEOTIDE SEQUENCE [LARGE SCALE GENOMIC DNA]</scope>
</reference>
<comment type="caution">
    <text evidence="6">The sequence shown here is derived from an EMBL/GenBank/DDBJ whole genome shotgun (WGS) entry which is preliminary data.</text>
</comment>
<evidence type="ECO:0000313" key="6">
    <source>
        <dbReference type="EMBL" id="PIT90840.1"/>
    </source>
</evidence>
<evidence type="ECO:0000256" key="2">
    <source>
        <dbReference type="ARBA" id="ARBA00022692"/>
    </source>
</evidence>
<dbReference type="GO" id="GO:0016020">
    <property type="term" value="C:membrane"/>
    <property type="evidence" value="ECO:0007669"/>
    <property type="project" value="UniProtKB-SubCell"/>
</dbReference>
<keyword evidence="2 5" id="KW-0812">Transmembrane</keyword>
<evidence type="ECO:0000256" key="3">
    <source>
        <dbReference type="ARBA" id="ARBA00022989"/>
    </source>
</evidence>
<feature type="transmembrane region" description="Helical" evidence="5">
    <location>
        <begin position="80"/>
        <end position="96"/>
    </location>
</feature>
<proteinExistence type="predicted"/>
<feature type="transmembrane region" description="Helical" evidence="5">
    <location>
        <begin position="108"/>
        <end position="130"/>
    </location>
</feature>
<accession>A0A2M6WDG7</accession>
<gene>
    <name evidence="6" type="ORF">COU17_03545</name>
</gene>
<protein>
    <recommendedName>
        <fullName evidence="8">DoxX family protein</fullName>
    </recommendedName>
</protein>
<evidence type="ECO:0000313" key="7">
    <source>
        <dbReference type="Proteomes" id="UP000228809"/>
    </source>
</evidence>
<keyword evidence="3 5" id="KW-1133">Transmembrane helix</keyword>
<evidence type="ECO:0000256" key="5">
    <source>
        <dbReference type="SAM" id="Phobius"/>
    </source>
</evidence>
<evidence type="ECO:0000256" key="4">
    <source>
        <dbReference type="ARBA" id="ARBA00023136"/>
    </source>
</evidence>
<dbReference type="Pfam" id="PF07681">
    <property type="entry name" value="DoxX"/>
    <property type="match status" value="1"/>
</dbReference>
<comment type="subcellular location">
    <subcellularLocation>
        <location evidence="1">Membrane</location>
        <topology evidence="1">Multi-pass membrane protein</topology>
    </subcellularLocation>
</comment>
<dbReference type="EMBL" id="PFBJ01000020">
    <property type="protein sequence ID" value="PIT90840.1"/>
    <property type="molecule type" value="Genomic_DNA"/>
</dbReference>
<name>A0A2M6WDG7_9BACT</name>
<dbReference type="AlphaFoldDB" id="A0A2M6WDG7"/>